<gene>
    <name evidence="2" type="ORF">M438DRAFT_350366</name>
</gene>
<name>A0A074X476_AURPU</name>
<accession>A0A074X476</accession>
<dbReference type="HOGENOM" id="CLU_2003452_0_0_1"/>
<feature type="compositionally biased region" description="Polar residues" evidence="1">
    <location>
        <begin position="19"/>
        <end position="31"/>
    </location>
</feature>
<sequence length="124" mass="13952">MAEQQTTFAVWNHECTLGQPCSSRTHVSNNPTPIPYSDMLQDDDDDDDKELQADESEAEEDDDGDYCTLRIDLLENSDGDEAWRPAPKEGEDEAELAGLQHTIKFLKNLESTFGKSPCQAPWVF</sequence>
<dbReference type="Proteomes" id="UP000030706">
    <property type="component" value="Unassembled WGS sequence"/>
</dbReference>
<protein>
    <submittedName>
        <fullName evidence="2">Uncharacterized protein</fullName>
    </submittedName>
</protein>
<dbReference type="EMBL" id="KL585020">
    <property type="protein sequence ID" value="KEQ78559.1"/>
    <property type="molecule type" value="Genomic_DNA"/>
</dbReference>
<evidence type="ECO:0000313" key="2">
    <source>
        <dbReference type="EMBL" id="KEQ78559.1"/>
    </source>
</evidence>
<evidence type="ECO:0000256" key="1">
    <source>
        <dbReference type="SAM" id="MobiDB-lite"/>
    </source>
</evidence>
<reference evidence="2 3" key="1">
    <citation type="journal article" date="2014" name="BMC Genomics">
        <title>Genome sequencing of four Aureobasidium pullulans varieties: biotechnological potential, stress tolerance, and description of new species.</title>
        <authorList>
            <person name="Gostin Ar C."/>
            <person name="Ohm R.A."/>
            <person name="Kogej T."/>
            <person name="Sonjak S."/>
            <person name="Turk M."/>
            <person name="Zajc J."/>
            <person name="Zalar P."/>
            <person name="Grube M."/>
            <person name="Sun H."/>
            <person name="Han J."/>
            <person name="Sharma A."/>
            <person name="Chiniquy J."/>
            <person name="Ngan C.Y."/>
            <person name="Lipzen A."/>
            <person name="Barry K."/>
            <person name="Grigoriev I.V."/>
            <person name="Gunde-Cimerman N."/>
        </authorList>
    </citation>
    <scope>NUCLEOTIDE SEQUENCE [LARGE SCALE GENOMIC DNA]</scope>
    <source>
        <strain evidence="2 3">EXF-150</strain>
    </source>
</reference>
<keyword evidence="3" id="KW-1185">Reference proteome</keyword>
<dbReference type="GeneID" id="40748918"/>
<feature type="compositionally biased region" description="Acidic residues" evidence="1">
    <location>
        <begin position="40"/>
        <end position="65"/>
    </location>
</feature>
<dbReference type="RefSeq" id="XP_029754746.1">
    <property type="nucleotide sequence ID" value="XM_029906612.1"/>
</dbReference>
<proteinExistence type="predicted"/>
<feature type="region of interest" description="Disordered" evidence="1">
    <location>
        <begin position="18"/>
        <end position="65"/>
    </location>
</feature>
<evidence type="ECO:0000313" key="3">
    <source>
        <dbReference type="Proteomes" id="UP000030706"/>
    </source>
</evidence>
<organism evidence="2 3">
    <name type="scientific">Aureobasidium pullulans EXF-150</name>
    <dbReference type="NCBI Taxonomy" id="1043002"/>
    <lineage>
        <taxon>Eukaryota</taxon>
        <taxon>Fungi</taxon>
        <taxon>Dikarya</taxon>
        <taxon>Ascomycota</taxon>
        <taxon>Pezizomycotina</taxon>
        <taxon>Dothideomycetes</taxon>
        <taxon>Dothideomycetidae</taxon>
        <taxon>Dothideales</taxon>
        <taxon>Saccotheciaceae</taxon>
        <taxon>Aureobasidium</taxon>
    </lineage>
</organism>
<dbReference type="AlphaFoldDB" id="A0A074X476"/>